<evidence type="ECO:0000313" key="6">
    <source>
        <dbReference type="WBParaSite" id="PSU_v2.g6962.t1"/>
    </source>
</evidence>
<organism evidence="5 6">
    <name type="scientific">Panagrolaimus superbus</name>
    <dbReference type="NCBI Taxonomy" id="310955"/>
    <lineage>
        <taxon>Eukaryota</taxon>
        <taxon>Metazoa</taxon>
        <taxon>Ecdysozoa</taxon>
        <taxon>Nematoda</taxon>
        <taxon>Chromadorea</taxon>
        <taxon>Rhabditida</taxon>
        <taxon>Tylenchina</taxon>
        <taxon>Panagrolaimomorpha</taxon>
        <taxon>Panagrolaimoidea</taxon>
        <taxon>Panagrolaimidae</taxon>
        <taxon>Panagrolaimus</taxon>
    </lineage>
</organism>
<dbReference type="Pfam" id="PF00627">
    <property type="entry name" value="UBA"/>
    <property type="match status" value="1"/>
</dbReference>
<comment type="function">
    <text evidence="1">Multiubiquitin chain receptor involved in modulation of proteasomal degradation. Involved in nucleotide excision repair.</text>
</comment>
<dbReference type="GO" id="GO:0005654">
    <property type="term" value="C:nucleoplasm"/>
    <property type="evidence" value="ECO:0007669"/>
    <property type="project" value="TreeGrafter"/>
</dbReference>
<dbReference type="SMART" id="SM00213">
    <property type="entry name" value="UBQ"/>
    <property type="match status" value="1"/>
</dbReference>
<dbReference type="GO" id="GO:0043130">
    <property type="term" value="F:ubiquitin binding"/>
    <property type="evidence" value="ECO:0007669"/>
    <property type="project" value="UniProtKB-UniRule"/>
</dbReference>
<dbReference type="SUPFAM" id="SSF101238">
    <property type="entry name" value="XPC-binding domain"/>
    <property type="match status" value="1"/>
</dbReference>
<dbReference type="GO" id="GO:0043161">
    <property type="term" value="P:proteasome-mediated ubiquitin-dependent protein catabolic process"/>
    <property type="evidence" value="ECO:0007669"/>
    <property type="project" value="UniProtKB-UniRule"/>
</dbReference>
<dbReference type="InterPro" id="IPR015940">
    <property type="entry name" value="UBA"/>
</dbReference>
<evidence type="ECO:0000256" key="1">
    <source>
        <dbReference type="RuleBase" id="RU367049"/>
    </source>
</evidence>
<dbReference type="WBParaSite" id="PSU_v2.g6962.t1">
    <property type="protein sequence ID" value="PSU_v2.g6962.t1"/>
    <property type="gene ID" value="PSU_v2.g6962"/>
</dbReference>
<dbReference type="Pfam" id="PF00240">
    <property type="entry name" value="ubiquitin"/>
    <property type="match status" value="1"/>
</dbReference>
<feature type="domain" description="UBA" evidence="3">
    <location>
        <begin position="241"/>
        <end position="282"/>
    </location>
</feature>
<dbReference type="CDD" id="cd01805">
    <property type="entry name" value="Ubl_Rad23"/>
    <property type="match status" value="1"/>
</dbReference>
<dbReference type="GO" id="GO:0003684">
    <property type="term" value="F:damaged DNA binding"/>
    <property type="evidence" value="ECO:0007669"/>
    <property type="project" value="UniProtKB-UniRule"/>
</dbReference>
<feature type="compositionally biased region" description="Polar residues" evidence="2">
    <location>
        <begin position="106"/>
        <end position="116"/>
    </location>
</feature>
<dbReference type="Gene3D" id="3.10.20.90">
    <property type="entry name" value="Phosphatidylinositol 3-kinase Catalytic Subunit, Chain A, domain 1"/>
    <property type="match status" value="1"/>
</dbReference>
<dbReference type="InterPro" id="IPR036353">
    <property type="entry name" value="XPC-bd_sf"/>
</dbReference>
<dbReference type="InterPro" id="IPR015360">
    <property type="entry name" value="XPC-bd"/>
</dbReference>
<dbReference type="InterPro" id="IPR000626">
    <property type="entry name" value="Ubiquitin-like_dom"/>
</dbReference>
<dbReference type="Pfam" id="PF09280">
    <property type="entry name" value="XPC-binding"/>
    <property type="match status" value="1"/>
</dbReference>
<dbReference type="PANTHER" id="PTHR10621:SF0">
    <property type="entry name" value="UV EXCISION REPAIR PROTEIN RAD23"/>
    <property type="match status" value="1"/>
</dbReference>
<keyword evidence="1" id="KW-0227">DNA damage</keyword>
<dbReference type="FunFam" id="3.10.20.90:FF:000254">
    <property type="entry name" value="UV excision repair protein Rad23"/>
    <property type="match status" value="1"/>
</dbReference>
<proteinExistence type="inferred from homology"/>
<evidence type="ECO:0000313" key="5">
    <source>
        <dbReference type="Proteomes" id="UP000887577"/>
    </source>
</evidence>
<dbReference type="PANTHER" id="PTHR10621">
    <property type="entry name" value="UV EXCISION REPAIR PROTEIN RAD23"/>
    <property type="match status" value="1"/>
</dbReference>
<dbReference type="Gene3D" id="1.10.10.540">
    <property type="entry name" value="XPC-binding domain"/>
    <property type="match status" value="1"/>
</dbReference>
<dbReference type="PRINTS" id="PR01839">
    <property type="entry name" value="RAD23PROTEIN"/>
</dbReference>
<protein>
    <recommendedName>
        <fullName evidence="1">UV excision repair protein RAD23</fullName>
    </recommendedName>
</protein>
<dbReference type="PROSITE" id="PS50053">
    <property type="entry name" value="UBIQUITIN_2"/>
    <property type="match status" value="1"/>
</dbReference>
<dbReference type="SMART" id="SM00165">
    <property type="entry name" value="UBA"/>
    <property type="match status" value="1"/>
</dbReference>
<name>A0A914Z4Q3_9BILA</name>
<dbReference type="InterPro" id="IPR004806">
    <property type="entry name" value="Rad23"/>
</dbReference>
<dbReference type="SUPFAM" id="SSF46934">
    <property type="entry name" value="UBA-like"/>
    <property type="match status" value="1"/>
</dbReference>
<dbReference type="SUPFAM" id="SSF54236">
    <property type="entry name" value="Ubiquitin-like"/>
    <property type="match status" value="1"/>
</dbReference>
<dbReference type="GO" id="GO:0005829">
    <property type="term" value="C:cytosol"/>
    <property type="evidence" value="ECO:0007669"/>
    <property type="project" value="TreeGrafter"/>
</dbReference>
<dbReference type="InterPro" id="IPR029071">
    <property type="entry name" value="Ubiquitin-like_domsf"/>
</dbReference>
<feature type="compositionally biased region" description="Low complexity" evidence="2">
    <location>
        <begin position="92"/>
        <end position="105"/>
    </location>
</feature>
<sequence length="286" mass="31348">MKVVTFKTISQEMFELSIDENQTILDVKNAIENSRGKDVCPVERQKLIYAGKILNDNETFDSLNYDVKKFIVVVLNAKKKAEVDSSMPAILESTESKASSSTATSGPTNVESTSKASAGAPELSTALLTQPVEYLINGIPETLSNNSSTEEIAENVGLEFLQNNAAFGQIRQMVQSNPEMLSEVIQNIASLNPALMSVIKENERAFLELLNSDAQAAASGPVNPQQQEGDIEGQGDFIEVTAEERDAINRIKDMGFPEQLVVEAYIACDKNEELAIEYIIARMNEF</sequence>
<accession>A0A914Z4Q3</accession>
<keyword evidence="1" id="KW-0234">DNA repair</keyword>
<evidence type="ECO:0000256" key="2">
    <source>
        <dbReference type="SAM" id="MobiDB-lite"/>
    </source>
</evidence>
<dbReference type="GO" id="GO:0070628">
    <property type="term" value="F:proteasome binding"/>
    <property type="evidence" value="ECO:0007669"/>
    <property type="project" value="TreeGrafter"/>
</dbReference>
<comment type="similarity">
    <text evidence="1">Belongs to the RAD23 family.</text>
</comment>
<feature type="domain" description="Ubiquitin-like" evidence="4">
    <location>
        <begin position="4"/>
        <end position="80"/>
    </location>
</feature>
<dbReference type="Gene3D" id="1.10.8.10">
    <property type="entry name" value="DNA helicase RuvA subunit, C-terminal domain"/>
    <property type="match status" value="1"/>
</dbReference>
<keyword evidence="5" id="KW-1185">Reference proteome</keyword>
<keyword evidence="1" id="KW-0963">Cytoplasm</keyword>
<dbReference type="InterPro" id="IPR009060">
    <property type="entry name" value="UBA-like_sf"/>
</dbReference>
<dbReference type="PROSITE" id="PS50030">
    <property type="entry name" value="UBA"/>
    <property type="match status" value="1"/>
</dbReference>
<dbReference type="GO" id="GO:0031593">
    <property type="term" value="F:polyubiquitin modification-dependent protein binding"/>
    <property type="evidence" value="ECO:0007669"/>
    <property type="project" value="UniProtKB-UniRule"/>
</dbReference>
<dbReference type="FunFam" id="1.10.8.10:FF:000002">
    <property type="entry name" value="UV excision repair protein RAD23 homolog"/>
    <property type="match status" value="1"/>
</dbReference>
<dbReference type="Proteomes" id="UP000887577">
    <property type="component" value="Unplaced"/>
</dbReference>
<keyword evidence="1" id="KW-0539">Nucleus</keyword>
<reference evidence="6" key="1">
    <citation type="submission" date="2022-11" db="UniProtKB">
        <authorList>
            <consortium name="WormBaseParasite"/>
        </authorList>
    </citation>
    <scope>IDENTIFICATION</scope>
</reference>
<feature type="region of interest" description="Disordered" evidence="2">
    <location>
        <begin position="92"/>
        <end position="121"/>
    </location>
</feature>
<evidence type="ECO:0000259" key="3">
    <source>
        <dbReference type="PROSITE" id="PS50030"/>
    </source>
</evidence>
<dbReference type="AlphaFoldDB" id="A0A914Z4Q3"/>
<dbReference type="GO" id="GO:0006289">
    <property type="term" value="P:nucleotide-excision repair"/>
    <property type="evidence" value="ECO:0007669"/>
    <property type="project" value="UniProtKB-UniRule"/>
</dbReference>
<evidence type="ECO:0000259" key="4">
    <source>
        <dbReference type="PROSITE" id="PS50053"/>
    </source>
</evidence>
<comment type="subcellular location">
    <subcellularLocation>
        <location evidence="1">Nucleus</location>
    </subcellularLocation>
    <subcellularLocation>
        <location evidence="1">Cytoplasm</location>
    </subcellularLocation>
</comment>